<dbReference type="PROSITE" id="PS51078">
    <property type="entry name" value="ICLR_ED"/>
    <property type="match status" value="1"/>
</dbReference>
<protein>
    <submittedName>
        <fullName evidence="6">IclR family transcriptional regulator</fullName>
    </submittedName>
</protein>
<comment type="caution">
    <text evidence="6">The sequence shown here is derived from an EMBL/GenBank/DDBJ whole genome shotgun (WGS) entry which is preliminary data.</text>
</comment>
<name>A0A5C4T821_9BACL</name>
<dbReference type="Proteomes" id="UP000307943">
    <property type="component" value="Unassembled WGS sequence"/>
</dbReference>
<proteinExistence type="predicted"/>
<evidence type="ECO:0000256" key="3">
    <source>
        <dbReference type="ARBA" id="ARBA00023163"/>
    </source>
</evidence>
<dbReference type="Pfam" id="PF09339">
    <property type="entry name" value="HTH_IclR"/>
    <property type="match status" value="1"/>
</dbReference>
<dbReference type="PANTHER" id="PTHR30136">
    <property type="entry name" value="HELIX-TURN-HELIX TRANSCRIPTIONAL REGULATOR, ICLR FAMILY"/>
    <property type="match status" value="1"/>
</dbReference>
<keyword evidence="2" id="KW-0238">DNA-binding</keyword>
<dbReference type="RefSeq" id="WP_139603422.1">
    <property type="nucleotide sequence ID" value="NZ_VDCQ01000022.1"/>
</dbReference>
<dbReference type="Pfam" id="PF01614">
    <property type="entry name" value="IclR_C"/>
    <property type="match status" value="1"/>
</dbReference>
<dbReference type="PROSITE" id="PS51077">
    <property type="entry name" value="HTH_ICLR"/>
    <property type="match status" value="1"/>
</dbReference>
<evidence type="ECO:0000313" key="7">
    <source>
        <dbReference type="Proteomes" id="UP000307943"/>
    </source>
</evidence>
<evidence type="ECO:0000256" key="1">
    <source>
        <dbReference type="ARBA" id="ARBA00023015"/>
    </source>
</evidence>
<dbReference type="SUPFAM" id="SSF55781">
    <property type="entry name" value="GAF domain-like"/>
    <property type="match status" value="1"/>
</dbReference>
<dbReference type="Gene3D" id="1.10.10.10">
    <property type="entry name" value="Winged helix-like DNA-binding domain superfamily/Winged helix DNA-binding domain"/>
    <property type="match status" value="1"/>
</dbReference>
<dbReference type="GO" id="GO:0003700">
    <property type="term" value="F:DNA-binding transcription factor activity"/>
    <property type="evidence" value="ECO:0007669"/>
    <property type="project" value="TreeGrafter"/>
</dbReference>
<dbReference type="InterPro" id="IPR014757">
    <property type="entry name" value="Tscrpt_reg_IclR_C"/>
</dbReference>
<dbReference type="AlphaFoldDB" id="A0A5C4T821"/>
<reference evidence="6 7" key="1">
    <citation type="submission" date="2019-05" db="EMBL/GenBank/DDBJ databases">
        <title>We sequenced the genome of Paenibacillus hemerocallicola KCTC 33185 for further insight into its adaptation and study the phylogeny of Paenibacillus.</title>
        <authorList>
            <person name="Narsing Rao M.P."/>
        </authorList>
    </citation>
    <scope>NUCLEOTIDE SEQUENCE [LARGE SCALE GENOMIC DNA]</scope>
    <source>
        <strain evidence="6 7">KCTC 33185</strain>
    </source>
</reference>
<keyword evidence="1" id="KW-0805">Transcription regulation</keyword>
<gene>
    <name evidence="6" type="ORF">FE784_16990</name>
</gene>
<dbReference type="EMBL" id="VDCQ01000022">
    <property type="protein sequence ID" value="TNJ65082.1"/>
    <property type="molecule type" value="Genomic_DNA"/>
</dbReference>
<evidence type="ECO:0000259" key="4">
    <source>
        <dbReference type="PROSITE" id="PS51077"/>
    </source>
</evidence>
<accession>A0A5C4T821</accession>
<dbReference type="SUPFAM" id="SSF46785">
    <property type="entry name" value="Winged helix' DNA-binding domain"/>
    <property type="match status" value="1"/>
</dbReference>
<dbReference type="PANTHER" id="PTHR30136:SF24">
    <property type="entry name" value="HTH-TYPE TRANSCRIPTIONAL REPRESSOR ALLR"/>
    <property type="match status" value="1"/>
</dbReference>
<dbReference type="Gene3D" id="3.30.450.40">
    <property type="match status" value="1"/>
</dbReference>
<sequence length="257" mass="28804">MELSKKYNVPALEKAIAIIETLSEHEEAIGVSELCKLVDIPKTSVFFILNTLDQHKYITKTSDGKYKLSNTFLRIGLSILNKLDIREVARPFMDKLLQETKFSVHLAVLDEGEAIYVEKVENQGFVKFNTYIGQRQPLHASAVGKALAAYIPPEQLDQIIREKGLAERTENTITSPGEFRSALEVIRKQGYAVEDEEGEPGIRCVGSAIWDHRRELKASISITALRTDLQIHEIAVIGEKVKQAALDISIQLGYRSP</sequence>
<dbReference type="InterPro" id="IPR036390">
    <property type="entry name" value="WH_DNA-bd_sf"/>
</dbReference>
<dbReference type="InterPro" id="IPR029016">
    <property type="entry name" value="GAF-like_dom_sf"/>
</dbReference>
<dbReference type="SMART" id="SM00346">
    <property type="entry name" value="HTH_ICLR"/>
    <property type="match status" value="1"/>
</dbReference>
<evidence type="ECO:0000256" key="2">
    <source>
        <dbReference type="ARBA" id="ARBA00023125"/>
    </source>
</evidence>
<feature type="domain" description="IclR-ED" evidence="5">
    <location>
        <begin position="71"/>
        <end position="254"/>
    </location>
</feature>
<dbReference type="GO" id="GO:0003677">
    <property type="term" value="F:DNA binding"/>
    <property type="evidence" value="ECO:0007669"/>
    <property type="project" value="UniProtKB-KW"/>
</dbReference>
<dbReference type="GO" id="GO:0045892">
    <property type="term" value="P:negative regulation of DNA-templated transcription"/>
    <property type="evidence" value="ECO:0007669"/>
    <property type="project" value="UniProtKB-ARBA"/>
</dbReference>
<keyword evidence="3" id="KW-0804">Transcription</keyword>
<evidence type="ECO:0000259" key="5">
    <source>
        <dbReference type="PROSITE" id="PS51078"/>
    </source>
</evidence>
<organism evidence="6 7">
    <name type="scientific">Paenibacillus hemerocallicola</name>
    <dbReference type="NCBI Taxonomy" id="1172614"/>
    <lineage>
        <taxon>Bacteria</taxon>
        <taxon>Bacillati</taxon>
        <taxon>Bacillota</taxon>
        <taxon>Bacilli</taxon>
        <taxon>Bacillales</taxon>
        <taxon>Paenibacillaceae</taxon>
        <taxon>Paenibacillus</taxon>
    </lineage>
</organism>
<dbReference type="InterPro" id="IPR005471">
    <property type="entry name" value="Tscrpt_reg_IclR_N"/>
</dbReference>
<keyword evidence="7" id="KW-1185">Reference proteome</keyword>
<evidence type="ECO:0000313" key="6">
    <source>
        <dbReference type="EMBL" id="TNJ65082.1"/>
    </source>
</evidence>
<dbReference type="InterPro" id="IPR036388">
    <property type="entry name" value="WH-like_DNA-bd_sf"/>
</dbReference>
<dbReference type="OrthoDB" id="9791752at2"/>
<dbReference type="InterPro" id="IPR050707">
    <property type="entry name" value="HTH_MetabolicPath_Reg"/>
</dbReference>
<feature type="domain" description="HTH iclR-type" evidence="4">
    <location>
        <begin position="9"/>
        <end position="70"/>
    </location>
</feature>